<dbReference type="Pfam" id="PF02771">
    <property type="entry name" value="Acyl-CoA_dh_N"/>
    <property type="match status" value="1"/>
</dbReference>
<evidence type="ECO:0000313" key="10">
    <source>
        <dbReference type="Proteomes" id="UP000564573"/>
    </source>
</evidence>
<dbReference type="PANTHER" id="PTHR43884:SF12">
    <property type="entry name" value="ISOVALERYL-COA DEHYDROGENASE, MITOCHONDRIAL-RELATED"/>
    <property type="match status" value="1"/>
</dbReference>
<dbReference type="Proteomes" id="UP000564573">
    <property type="component" value="Unassembled WGS sequence"/>
</dbReference>
<evidence type="ECO:0000256" key="2">
    <source>
        <dbReference type="ARBA" id="ARBA00009347"/>
    </source>
</evidence>
<dbReference type="SUPFAM" id="SSF56645">
    <property type="entry name" value="Acyl-CoA dehydrogenase NM domain-like"/>
    <property type="match status" value="1"/>
</dbReference>
<evidence type="ECO:0000259" key="7">
    <source>
        <dbReference type="Pfam" id="PF02770"/>
    </source>
</evidence>
<protein>
    <submittedName>
        <fullName evidence="9">Acyl-CoA dehydrogenase</fullName>
        <ecNumber evidence="9">1.3.8.7</ecNumber>
    </submittedName>
</protein>
<evidence type="ECO:0000256" key="4">
    <source>
        <dbReference type="ARBA" id="ARBA00022827"/>
    </source>
</evidence>
<evidence type="ECO:0000259" key="8">
    <source>
        <dbReference type="Pfam" id="PF02771"/>
    </source>
</evidence>
<dbReference type="InterPro" id="IPR009075">
    <property type="entry name" value="AcylCo_DH/oxidase_C"/>
</dbReference>
<feature type="domain" description="Acyl-CoA dehydrogenase/oxidase C-terminal" evidence="6">
    <location>
        <begin position="234"/>
        <end position="382"/>
    </location>
</feature>
<evidence type="ECO:0000256" key="1">
    <source>
        <dbReference type="ARBA" id="ARBA00001974"/>
    </source>
</evidence>
<keyword evidence="3 5" id="KW-0285">Flavoprotein</keyword>
<comment type="caution">
    <text evidence="9">The sequence shown here is derived from an EMBL/GenBank/DDBJ whole genome shotgun (WGS) entry which is preliminary data.</text>
</comment>
<feature type="domain" description="Acyl-CoA oxidase/dehydrogenase middle" evidence="7">
    <location>
        <begin position="124"/>
        <end position="221"/>
    </location>
</feature>
<evidence type="ECO:0000256" key="3">
    <source>
        <dbReference type="ARBA" id="ARBA00022630"/>
    </source>
</evidence>
<keyword evidence="4 5" id="KW-0274">FAD</keyword>
<dbReference type="SUPFAM" id="SSF47203">
    <property type="entry name" value="Acyl-CoA dehydrogenase C-terminal domain-like"/>
    <property type="match status" value="1"/>
</dbReference>
<dbReference type="Gene3D" id="2.40.110.10">
    <property type="entry name" value="Butyryl-CoA Dehydrogenase, subunit A, domain 2"/>
    <property type="match status" value="1"/>
</dbReference>
<dbReference type="RefSeq" id="WP_228726490.1">
    <property type="nucleotide sequence ID" value="NZ_JACIBS010000002.1"/>
</dbReference>
<dbReference type="EMBL" id="JACIBS010000002">
    <property type="protein sequence ID" value="MBB3665171.1"/>
    <property type="molecule type" value="Genomic_DNA"/>
</dbReference>
<dbReference type="InterPro" id="IPR037069">
    <property type="entry name" value="AcylCoA_DH/ox_N_sf"/>
</dbReference>
<dbReference type="Gene3D" id="1.10.540.10">
    <property type="entry name" value="Acyl-CoA dehydrogenase/oxidase, N-terminal domain"/>
    <property type="match status" value="1"/>
</dbReference>
<comment type="similarity">
    <text evidence="2 5">Belongs to the acyl-CoA dehydrogenase family.</text>
</comment>
<dbReference type="InterPro" id="IPR013786">
    <property type="entry name" value="AcylCoA_DH/ox_N"/>
</dbReference>
<dbReference type="InterPro" id="IPR046373">
    <property type="entry name" value="Acyl-CoA_Oxase/DH_mid-dom_sf"/>
</dbReference>
<feature type="domain" description="Acyl-CoA dehydrogenase/oxidase N-terminal" evidence="8">
    <location>
        <begin position="8"/>
        <end position="120"/>
    </location>
</feature>
<gene>
    <name evidence="9" type="ORF">FB384_004122</name>
</gene>
<dbReference type="Pfam" id="PF00441">
    <property type="entry name" value="Acyl-CoA_dh_1"/>
    <property type="match status" value="1"/>
</dbReference>
<evidence type="ECO:0000256" key="5">
    <source>
        <dbReference type="RuleBase" id="RU362125"/>
    </source>
</evidence>
<name>A0A839XR14_9PSEU</name>
<reference evidence="9 10" key="1">
    <citation type="submission" date="2020-08" db="EMBL/GenBank/DDBJ databases">
        <title>Sequencing the genomes of 1000 actinobacteria strains.</title>
        <authorList>
            <person name="Klenk H.-P."/>
        </authorList>
    </citation>
    <scope>NUCLEOTIDE SEQUENCE [LARGE SCALE GENOMIC DNA]</scope>
    <source>
        <strain evidence="9 10">DSM 45267</strain>
    </source>
</reference>
<organism evidence="9 10">
    <name type="scientific">Prauserella sediminis</name>
    <dbReference type="NCBI Taxonomy" id="577680"/>
    <lineage>
        <taxon>Bacteria</taxon>
        <taxon>Bacillati</taxon>
        <taxon>Actinomycetota</taxon>
        <taxon>Actinomycetes</taxon>
        <taxon>Pseudonocardiales</taxon>
        <taxon>Pseudonocardiaceae</taxon>
        <taxon>Prauserella</taxon>
        <taxon>Prauserella salsuginis group</taxon>
    </lineage>
</organism>
<evidence type="ECO:0000313" key="9">
    <source>
        <dbReference type="EMBL" id="MBB3665171.1"/>
    </source>
</evidence>
<dbReference type="Gene3D" id="1.20.140.10">
    <property type="entry name" value="Butyryl-CoA Dehydrogenase, subunit A, domain 3"/>
    <property type="match status" value="1"/>
</dbReference>
<keyword evidence="10" id="KW-1185">Reference proteome</keyword>
<dbReference type="EC" id="1.3.8.7" evidence="9"/>
<dbReference type="GO" id="GO:0050660">
    <property type="term" value="F:flavin adenine dinucleotide binding"/>
    <property type="evidence" value="ECO:0007669"/>
    <property type="project" value="InterPro"/>
</dbReference>
<keyword evidence="5 9" id="KW-0560">Oxidoreductase</keyword>
<dbReference type="GO" id="GO:0070991">
    <property type="term" value="F:medium-chain fatty acyl-CoA dehydrogenase activity"/>
    <property type="evidence" value="ECO:0007669"/>
    <property type="project" value="UniProtKB-EC"/>
</dbReference>
<dbReference type="InterPro" id="IPR036250">
    <property type="entry name" value="AcylCo_DH-like_C"/>
</dbReference>
<comment type="cofactor">
    <cofactor evidence="1 5">
        <name>FAD</name>
        <dbReference type="ChEBI" id="CHEBI:57692"/>
    </cofactor>
</comment>
<dbReference type="PANTHER" id="PTHR43884">
    <property type="entry name" value="ACYL-COA DEHYDROGENASE"/>
    <property type="match status" value="1"/>
</dbReference>
<proteinExistence type="inferred from homology"/>
<accession>A0A839XR14</accession>
<dbReference type="Pfam" id="PF02770">
    <property type="entry name" value="Acyl-CoA_dh_M"/>
    <property type="match status" value="1"/>
</dbReference>
<dbReference type="PIRSF" id="PIRSF016578">
    <property type="entry name" value="HsaA"/>
    <property type="match status" value="1"/>
</dbReference>
<dbReference type="FunFam" id="1.20.140.10:FF:000012">
    <property type="entry name" value="Acyl-CoA dehydrogenase fadE12"/>
    <property type="match status" value="1"/>
</dbReference>
<dbReference type="InterPro" id="IPR006091">
    <property type="entry name" value="Acyl-CoA_Oxase/DH_mid-dom"/>
</dbReference>
<evidence type="ECO:0000259" key="6">
    <source>
        <dbReference type="Pfam" id="PF00441"/>
    </source>
</evidence>
<dbReference type="AlphaFoldDB" id="A0A839XR14"/>
<dbReference type="InterPro" id="IPR009100">
    <property type="entry name" value="AcylCoA_DH/oxidase_NM_dom_sf"/>
</dbReference>
<sequence length="389" mass="42562">MMGFGYDETHEDIRQAVRQMCGRFGDEYWAAHDRSHEFPWEFYRAVVAGGWLGLTVPEEYGGGGLGVTEAAIVEQEISASGAGMNGCSSVHIGIFGFEPLIRHGSEELKKRFLPRLVDGDLHTSFAVTEPDAGTDTLNLSTTARKVDGGFRVSGKKVWITKAQEAERMMLLCRTSPREEGAGRRRGLTLMFAEVDRDHVDIKPIPKLGRNAVDTNELFIDDLFVADEDVIGEVGEGFTAILAGLNAERVLSANAAIGLGRAALARACDYAGERVVFGRPIGRNQLISGQLAEAKIKLDAADLMCKQAAWMIDNDIPCGKEANEAKYLAAEAGFNAADVAISVHGGYGFAQEYHVERYFREARLMRIAPISQEMVLNYVAEHVLGLPRSY</sequence>